<protein>
    <submittedName>
        <fullName evidence="1">Uncharacterized protein</fullName>
    </submittedName>
</protein>
<name>A0A550J7D7_9BACT</name>
<sequence>MSHFLPAKNILESRTVNEFVRYSLSQALRDGYSLQDPYYPAEGKCGVEILINQIGDGPESKNLLFEAALHVMQIPFSRPCGLTYQVDTIFRAEAREFKKMLRQLSGIAPEKDTCFRVCD</sequence>
<dbReference type="RefSeq" id="WP_092054007.1">
    <property type="nucleotide sequence ID" value="NZ_FOJJ01000004.1"/>
</dbReference>
<evidence type="ECO:0000313" key="2">
    <source>
        <dbReference type="Proteomes" id="UP000317155"/>
    </source>
</evidence>
<accession>A0A550J7D7</accession>
<dbReference type="Proteomes" id="UP000317155">
    <property type="component" value="Unassembled WGS sequence"/>
</dbReference>
<proteinExistence type="predicted"/>
<keyword evidence="2" id="KW-1185">Reference proteome</keyword>
<dbReference type="AlphaFoldDB" id="A0A550J7D7"/>
<organism evidence="1 2">
    <name type="scientific">Trichloromonas acetexigens</name>
    <dbReference type="NCBI Taxonomy" id="38815"/>
    <lineage>
        <taxon>Bacteria</taxon>
        <taxon>Pseudomonadati</taxon>
        <taxon>Thermodesulfobacteriota</taxon>
        <taxon>Desulfuromonadia</taxon>
        <taxon>Desulfuromonadales</taxon>
        <taxon>Trichloromonadaceae</taxon>
        <taxon>Trichloromonas</taxon>
    </lineage>
</organism>
<reference evidence="1 2" key="1">
    <citation type="submission" date="2019-07" db="EMBL/GenBank/DDBJ databases">
        <title>Insights of Desulfuromonas acetexigens electromicrobiology.</title>
        <authorList>
            <person name="Katuri K."/>
            <person name="Sapireddy V."/>
            <person name="Shaw D.R."/>
            <person name="Saikaly P."/>
        </authorList>
    </citation>
    <scope>NUCLEOTIDE SEQUENCE [LARGE SCALE GENOMIC DNA]</scope>
    <source>
        <strain evidence="1 2">2873</strain>
    </source>
</reference>
<dbReference type="OrthoDB" id="9917472at2"/>
<dbReference type="EMBL" id="VJVV01000012">
    <property type="protein sequence ID" value="TRO79117.1"/>
    <property type="molecule type" value="Genomic_DNA"/>
</dbReference>
<evidence type="ECO:0000313" key="1">
    <source>
        <dbReference type="EMBL" id="TRO79117.1"/>
    </source>
</evidence>
<gene>
    <name evidence="1" type="ORF">FL622_14140</name>
</gene>
<comment type="caution">
    <text evidence="1">The sequence shown here is derived from an EMBL/GenBank/DDBJ whole genome shotgun (WGS) entry which is preliminary data.</text>
</comment>